<keyword evidence="4" id="KW-0326">Glycosidase</keyword>
<reference evidence="5" key="2">
    <citation type="submission" date="2016-01" db="EMBL/GenBank/DDBJ databases">
        <authorList>
            <person name="Poehlein A."/>
            <person name="Schlien K."/>
            <person name="Gottschalk G."/>
            <person name="Buckel W."/>
            <person name="Daniel R."/>
        </authorList>
    </citation>
    <scope>NUCLEOTIDE SEQUENCE [LARGE SCALE GENOMIC DNA]</scope>
    <source>
        <strain evidence="5">X2</strain>
    </source>
</reference>
<evidence type="ECO:0000256" key="1">
    <source>
        <dbReference type="ARBA" id="ARBA00022737"/>
    </source>
</evidence>
<sequence length="1542" mass="164196">MMTCFKQITMRLPLIMLMVIVLLTSGSIAAYGAFVDEIVFVDDALEDYKMLMDSIPEGVRVVVLDGKKDGIEQMAEYLKNKNDLDAIHIISHGGAGEISVGTAVLNSQTMGSYLEKLDIIGQSLKENGDLLLYGCDVASGGLGKQFVENVARITDADVAASEDETGSAAQGGNWILEFQSGIIDTRTGLFSNMDTYPFLLEVKEDLIHTYSQNTWAFNKLAVDPDGTIYLTHKVSGTEIAVKEWNGTSWSPLPSITTANTGDTGFSDDLDLAVDSNNKLHIAFRHNIGSGVTSLRGVKYGLYNGSSWTFAEIEAYSDPSGGKNFDDPSIAVDSEGFAHMVYLYSDSTGYYLKYATNRSGSWVTSTVVVGASGGIDEIHNPGIVIDGNNIVHVSYVKEDNQNDCFGNYYYTKKTIGETNFPTAQKLIDAVSQGKNYYYTPLVSDSSNSLYFAYYEESYDESYAFQNTTSYLNTNKSGSWQSTQVNYDNVRMTSPIGVYVVNSKKYLLMHSFSADWSENYFFAMADYGSGWFKGTKTIIPALVEVGGYEDEREFVVDSSGNFMLVMLHGELKKISSLTGTSDDFGLGTLAPEDVEITGFDAISNVSAGTAGSATYSSVAEVQAALHENVTANAGAVTVPVTAWVDTDGYNPAVAGSYTFTATLGAIPSGYANPNDYTATVEVVVSAPEDVEITGFDAISNVSAGTAGSATYSSVAEVQAALHENVTANAGAVTVPVTAWVDTDGYNPAVAGSYTFTAILGAIPSGYANPNDYTATVEVVVSAPEDVEITGFDAISNVSAGTAGGATYSSVAEVQAALHENVTANAGAVTVPVTAWVDADGYNPAVAGSYTFTAILGAIPSGYANPNDYTATVEVVVSEPEDLEITGFDAISNVSAGTAGSATYASVAEVQAALLENVTANAGAVTVPVTAWVDTDGYNPAVAGSYTFTAILGSIPSGYANPNDYTATVEVVITGTVASNDATLKISSTIKGQTVTSLGTPSSTLGSVTGGTVTITAAKAADTSNTGSFITLFEKNNTNATVKVVKYASGASTAGFASDTAYANQAISNGDFFIIKVTAEDTLIVNYYKVKVTVTSASSGSSGGSGSSATTTQPSQVTSQNTVVVVNGKEQNAGKETQKTEDGKSTVTVAIDNKAIDNKIDEAIKTNTTGLGNVIQVPVADTKSEVAKVELTGDIVKKLEENTFDVSVKRDNVEYIIPAAEFTISKVAANLGIQEKALADIKVEVKITKLDEKVVEKYNEVAKTNGAELVFSPVQFEITAKTTNIDGTTKEHSINKFSNYVERVMEIPSGVDPSKITTGIVFNVDGTYSHVPTEVYQKGGKWYAKLNSLTNSDYSVIWNPITVRSVENHWSKDAVNDMASRLVIFNSETFEPDKAITRADFAEYIVRGLGLYREGSTHKNNFKDVTATGERTLAILIANEYGVVSGYADGTFRGDNQITREEAMAMYKRAMKITKLVGSDENRYQNYTDYSQVSEWAATYVKEVLSSHVFNGTTETKISPKASLTYAEAAQAIRNLLVESNLINK</sequence>
<dbReference type="EMBL" id="CP014223">
    <property type="protein sequence ID" value="AMJ41305.1"/>
    <property type="molecule type" value="Genomic_DNA"/>
</dbReference>
<dbReference type="PROSITE" id="PS51272">
    <property type="entry name" value="SLH"/>
    <property type="match status" value="3"/>
</dbReference>
<evidence type="ECO:0000259" key="3">
    <source>
        <dbReference type="PROSITE" id="PS51272"/>
    </source>
</evidence>
<dbReference type="RefSeq" id="WP_066050284.1">
    <property type="nucleotide sequence ID" value="NZ_CP014223.1"/>
</dbReference>
<reference evidence="4 5" key="1">
    <citation type="journal article" date="2016" name="Genome Announc.">
        <title>Complete Genome Sequence of the Amino Acid-Fermenting Clostridium propionicum X2 (DSM 1682).</title>
        <authorList>
            <person name="Poehlein A."/>
            <person name="Schlien K."/>
            <person name="Chowdhury N.P."/>
            <person name="Gottschalk G."/>
            <person name="Buckel W."/>
            <person name="Daniel R."/>
        </authorList>
    </citation>
    <scope>NUCLEOTIDE SEQUENCE [LARGE SCALE GENOMIC DNA]</scope>
    <source>
        <strain evidence="4 5">X2</strain>
    </source>
</reference>
<feature type="domain" description="SLH" evidence="3">
    <location>
        <begin position="1355"/>
        <end position="1414"/>
    </location>
</feature>
<dbReference type="Pfam" id="PF00395">
    <property type="entry name" value="SLH"/>
    <property type="match status" value="3"/>
</dbReference>
<keyword evidence="5" id="KW-1185">Reference proteome</keyword>
<feature type="region of interest" description="Disordered" evidence="2">
    <location>
        <begin position="1094"/>
        <end position="1117"/>
    </location>
</feature>
<dbReference type="InterPro" id="IPR001119">
    <property type="entry name" value="SLH_dom"/>
</dbReference>
<evidence type="ECO:0000313" key="5">
    <source>
        <dbReference type="Proteomes" id="UP000068026"/>
    </source>
</evidence>
<dbReference type="InterPro" id="IPR025592">
    <property type="entry name" value="DUF4347"/>
</dbReference>
<protein>
    <submittedName>
        <fullName evidence="4">Endo-1,4-beta-xylanase A</fullName>
        <ecNumber evidence="4">3.2.1.8</ecNumber>
    </submittedName>
</protein>
<evidence type="ECO:0000256" key="2">
    <source>
        <dbReference type="SAM" id="MobiDB-lite"/>
    </source>
</evidence>
<dbReference type="Proteomes" id="UP000068026">
    <property type="component" value="Chromosome"/>
</dbReference>
<gene>
    <name evidence="4" type="primary">xynA1_5</name>
    <name evidence="4" type="ORF">CPRO_17170</name>
</gene>
<evidence type="ECO:0000313" key="4">
    <source>
        <dbReference type="EMBL" id="AMJ41305.1"/>
    </source>
</evidence>
<keyword evidence="1" id="KW-0677">Repeat</keyword>
<organism evidence="4 5">
    <name type="scientific">Anaerotignum propionicum DSM 1682</name>
    <dbReference type="NCBI Taxonomy" id="991789"/>
    <lineage>
        <taxon>Bacteria</taxon>
        <taxon>Bacillati</taxon>
        <taxon>Bacillota</taxon>
        <taxon>Clostridia</taxon>
        <taxon>Lachnospirales</taxon>
        <taxon>Anaerotignaceae</taxon>
        <taxon>Anaerotignum</taxon>
    </lineage>
</organism>
<feature type="domain" description="SLH" evidence="3">
    <location>
        <begin position="1481"/>
        <end position="1542"/>
    </location>
</feature>
<dbReference type="GO" id="GO:0031176">
    <property type="term" value="F:endo-1,4-beta-xylanase activity"/>
    <property type="evidence" value="ECO:0007669"/>
    <property type="project" value="UniProtKB-EC"/>
</dbReference>
<accession>A0ABN4LE48</accession>
<dbReference type="EC" id="3.2.1.8" evidence="4"/>
<dbReference type="Pfam" id="PF14252">
    <property type="entry name" value="DUF4347"/>
    <property type="match status" value="1"/>
</dbReference>
<keyword evidence="4" id="KW-0378">Hydrolase</keyword>
<feature type="domain" description="SLH" evidence="3">
    <location>
        <begin position="1415"/>
        <end position="1478"/>
    </location>
</feature>
<proteinExistence type="predicted"/>
<feature type="compositionally biased region" description="Low complexity" evidence="2">
    <location>
        <begin position="1104"/>
        <end position="1117"/>
    </location>
</feature>
<name>A0ABN4LE48_ANAPI</name>